<proteinExistence type="predicted"/>
<evidence type="ECO:0000256" key="4">
    <source>
        <dbReference type="ARBA" id="ARBA00023163"/>
    </source>
</evidence>
<dbReference type="RefSeq" id="WP_379559435.1">
    <property type="nucleotide sequence ID" value="NZ_JBHTJS010000059.1"/>
</dbReference>
<dbReference type="Proteomes" id="UP001597048">
    <property type="component" value="Unassembled WGS sequence"/>
</dbReference>
<sequence length="258" mass="29567">MNKNYIYIPELSQLPSRVYFRYDEYGANTHGAAHRHQWGQLNYTARGVMQLQIDGRPYMSPPNYAVWIPPHQLHSCYNRESVLYRSVYIALSECCLLPEHPCAVAMSPILKAILNDFADRDVTTPISQPDLNLAQVLLDQLQLAPIEADYLPYGQSDMVNFVLNKLSSDPGDCTVLCDWAKQVFVSERTLARYFIQELGMSFGEWRQRLRFLTAIDALEQGRAIKEIALDMGYSNSSAFITMFIRHAGCTPEQYRRLV</sequence>
<dbReference type="SUPFAM" id="SSF46689">
    <property type="entry name" value="Homeodomain-like"/>
    <property type="match status" value="1"/>
</dbReference>
<protein>
    <submittedName>
        <fullName evidence="6">AraC family transcriptional regulator</fullName>
    </submittedName>
</protein>
<dbReference type="EMBL" id="JBHTJS010000059">
    <property type="protein sequence ID" value="MFD1009403.1"/>
    <property type="molecule type" value="Genomic_DNA"/>
</dbReference>
<dbReference type="PRINTS" id="PR00032">
    <property type="entry name" value="HTHARAC"/>
</dbReference>
<keyword evidence="3" id="KW-0010">Activator</keyword>
<dbReference type="InterPro" id="IPR018060">
    <property type="entry name" value="HTH_AraC"/>
</dbReference>
<dbReference type="InterPro" id="IPR011051">
    <property type="entry name" value="RmlC_Cupin_sf"/>
</dbReference>
<dbReference type="InterPro" id="IPR020449">
    <property type="entry name" value="Tscrpt_reg_AraC-type_HTH"/>
</dbReference>
<dbReference type="PANTHER" id="PTHR11019">
    <property type="entry name" value="HTH-TYPE TRANSCRIPTIONAL REGULATOR NIMR"/>
    <property type="match status" value="1"/>
</dbReference>
<dbReference type="PANTHER" id="PTHR11019:SF190">
    <property type="entry name" value="ARAC-FAMILY REGULATORY PROTEIN"/>
    <property type="match status" value="1"/>
</dbReference>
<keyword evidence="1" id="KW-0805">Transcription regulation</keyword>
<dbReference type="InterPro" id="IPR009057">
    <property type="entry name" value="Homeodomain-like_sf"/>
</dbReference>
<accession>A0ABW3KK87</accession>
<evidence type="ECO:0000256" key="2">
    <source>
        <dbReference type="ARBA" id="ARBA00023125"/>
    </source>
</evidence>
<comment type="caution">
    <text evidence="6">The sequence shown here is derived from an EMBL/GenBank/DDBJ whole genome shotgun (WGS) entry which is preliminary data.</text>
</comment>
<reference evidence="7" key="1">
    <citation type="journal article" date="2019" name="Int. J. Syst. Evol. Microbiol.">
        <title>The Global Catalogue of Microorganisms (GCM) 10K type strain sequencing project: providing services to taxonomists for standard genome sequencing and annotation.</title>
        <authorList>
            <consortium name="The Broad Institute Genomics Platform"/>
            <consortium name="The Broad Institute Genome Sequencing Center for Infectious Disease"/>
            <person name="Wu L."/>
            <person name="Ma J."/>
        </authorList>
    </citation>
    <scope>NUCLEOTIDE SEQUENCE [LARGE SCALE GENOMIC DNA]</scope>
    <source>
        <strain evidence="7">CCUG 60525</strain>
    </source>
</reference>
<dbReference type="SUPFAM" id="SSF51182">
    <property type="entry name" value="RmlC-like cupins"/>
    <property type="match status" value="1"/>
</dbReference>
<dbReference type="InterPro" id="IPR003313">
    <property type="entry name" value="AraC-bd"/>
</dbReference>
<dbReference type="Gene3D" id="1.10.10.60">
    <property type="entry name" value="Homeodomain-like"/>
    <property type="match status" value="1"/>
</dbReference>
<name>A0ABW3KK87_9GAMM</name>
<evidence type="ECO:0000259" key="5">
    <source>
        <dbReference type="PROSITE" id="PS01124"/>
    </source>
</evidence>
<dbReference type="CDD" id="cd06124">
    <property type="entry name" value="cupin_NimR-like_N"/>
    <property type="match status" value="1"/>
</dbReference>
<keyword evidence="7" id="KW-1185">Reference proteome</keyword>
<dbReference type="PROSITE" id="PS01124">
    <property type="entry name" value="HTH_ARAC_FAMILY_2"/>
    <property type="match status" value="1"/>
</dbReference>
<keyword evidence="2" id="KW-0238">DNA-binding</keyword>
<dbReference type="Pfam" id="PF12833">
    <property type="entry name" value="HTH_18"/>
    <property type="match status" value="1"/>
</dbReference>
<evidence type="ECO:0000313" key="6">
    <source>
        <dbReference type="EMBL" id="MFD1009403.1"/>
    </source>
</evidence>
<evidence type="ECO:0000256" key="3">
    <source>
        <dbReference type="ARBA" id="ARBA00023159"/>
    </source>
</evidence>
<dbReference type="Pfam" id="PF02311">
    <property type="entry name" value="AraC_binding"/>
    <property type="match status" value="1"/>
</dbReference>
<dbReference type="InterPro" id="IPR014710">
    <property type="entry name" value="RmlC-like_jellyroll"/>
</dbReference>
<evidence type="ECO:0000313" key="7">
    <source>
        <dbReference type="Proteomes" id="UP001597048"/>
    </source>
</evidence>
<feature type="domain" description="HTH araC/xylS-type" evidence="5">
    <location>
        <begin position="156"/>
        <end position="257"/>
    </location>
</feature>
<dbReference type="Gene3D" id="2.60.120.10">
    <property type="entry name" value="Jelly Rolls"/>
    <property type="match status" value="1"/>
</dbReference>
<organism evidence="6 7">
    <name type="scientific">Oceanisphaera ostreae</name>
    <dbReference type="NCBI Taxonomy" id="914151"/>
    <lineage>
        <taxon>Bacteria</taxon>
        <taxon>Pseudomonadati</taxon>
        <taxon>Pseudomonadota</taxon>
        <taxon>Gammaproteobacteria</taxon>
        <taxon>Aeromonadales</taxon>
        <taxon>Aeromonadaceae</taxon>
        <taxon>Oceanisphaera</taxon>
    </lineage>
</organism>
<gene>
    <name evidence="6" type="ORF">ACFQ1C_14740</name>
</gene>
<evidence type="ECO:0000256" key="1">
    <source>
        <dbReference type="ARBA" id="ARBA00023015"/>
    </source>
</evidence>
<keyword evidence="4" id="KW-0804">Transcription</keyword>
<dbReference type="SMART" id="SM00342">
    <property type="entry name" value="HTH_ARAC"/>
    <property type="match status" value="1"/>
</dbReference>